<gene>
    <name evidence="1" type="ORF">JI435_411550</name>
</gene>
<dbReference type="VEuPathDB" id="FungiDB:JI435_411550"/>
<keyword evidence="2" id="KW-1185">Reference proteome</keyword>
<protein>
    <submittedName>
        <fullName evidence="1">Uncharacterized protein</fullName>
    </submittedName>
</protein>
<dbReference type="EMBL" id="CP069030">
    <property type="protein sequence ID" value="QRC98121.1"/>
    <property type="molecule type" value="Genomic_DNA"/>
</dbReference>
<evidence type="ECO:0000313" key="1">
    <source>
        <dbReference type="EMBL" id="QRC98121.1"/>
    </source>
</evidence>
<proteinExistence type="predicted"/>
<dbReference type="AlphaFoldDB" id="A0A7U2F467"/>
<name>A0A7U2F467_PHANO</name>
<accession>A0A7U2F467</accession>
<reference evidence="2" key="1">
    <citation type="journal article" date="2021" name="BMC Genomics">
        <title>Chromosome-level genome assembly and manually-curated proteome of model necrotroph Parastagonospora nodorum Sn15 reveals a genome-wide trove of candidate effector homologs, and redundancy of virulence-related functions within an accessory chromosome.</title>
        <authorList>
            <person name="Bertazzoni S."/>
            <person name="Jones D.A.B."/>
            <person name="Phan H.T."/>
            <person name="Tan K.-C."/>
            <person name="Hane J.K."/>
        </authorList>
    </citation>
    <scope>NUCLEOTIDE SEQUENCE [LARGE SCALE GENOMIC DNA]</scope>
    <source>
        <strain evidence="2">SN15 / ATCC MYA-4574 / FGSC 10173)</strain>
    </source>
</reference>
<organism evidence="1 2">
    <name type="scientific">Phaeosphaeria nodorum (strain SN15 / ATCC MYA-4574 / FGSC 10173)</name>
    <name type="common">Glume blotch fungus</name>
    <name type="synonym">Parastagonospora nodorum</name>
    <dbReference type="NCBI Taxonomy" id="321614"/>
    <lineage>
        <taxon>Eukaryota</taxon>
        <taxon>Fungi</taxon>
        <taxon>Dikarya</taxon>
        <taxon>Ascomycota</taxon>
        <taxon>Pezizomycotina</taxon>
        <taxon>Dothideomycetes</taxon>
        <taxon>Pleosporomycetidae</taxon>
        <taxon>Pleosporales</taxon>
        <taxon>Pleosporineae</taxon>
        <taxon>Phaeosphaeriaceae</taxon>
        <taxon>Parastagonospora</taxon>
    </lineage>
</organism>
<evidence type="ECO:0000313" key="2">
    <source>
        <dbReference type="Proteomes" id="UP000663193"/>
    </source>
</evidence>
<dbReference type="Proteomes" id="UP000663193">
    <property type="component" value="Chromosome 8"/>
</dbReference>
<sequence>MVMDVGGEVGDGFVSWCGDGGKEKASSGRLGLGWVSYQRCAQGLAPIGSYSQGRTLPGAPIIFRAVSLSLREPAVLVCWCCSNLCGAGRRVGVCSPCLLRWARCAMRDEL</sequence>